<gene>
    <name evidence="3" type="ORF">G9H71_22825</name>
</gene>
<evidence type="ECO:0000313" key="4">
    <source>
        <dbReference type="Proteomes" id="UP000800981"/>
    </source>
</evidence>
<organism evidence="3 4">
    <name type="scientific">Motilibacter deserti</name>
    <dbReference type="NCBI Taxonomy" id="2714956"/>
    <lineage>
        <taxon>Bacteria</taxon>
        <taxon>Bacillati</taxon>
        <taxon>Actinomycetota</taxon>
        <taxon>Actinomycetes</taxon>
        <taxon>Motilibacterales</taxon>
        <taxon>Motilibacteraceae</taxon>
        <taxon>Motilibacter</taxon>
    </lineage>
</organism>
<dbReference type="PANTHER" id="PTHR34136:SF1">
    <property type="entry name" value="UDP-N-ACETYL-D-MANNOSAMINURONIC ACID TRANSFERASE"/>
    <property type="match status" value="1"/>
</dbReference>
<dbReference type="NCBIfam" id="TIGR00696">
    <property type="entry name" value="wecG_tagA_cpsF"/>
    <property type="match status" value="1"/>
</dbReference>
<proteinExistence type="predicted"/>
<dbReference type="InterPro" id="IPR004629">
    <property type="entry name" value="WecG_TagA_CpsF"/>
</dbReference>
<reference evidence="3 4" key="1">
    <citation type="submission" date="2020-03" db="EMBL/GenBank/DDBJ databases">
        <title>Two novel Motilibacter sp.</title>
        <authorList>
            <person name="Liu S."/>
        </authorList>
    </citation>
    <scope>NUCLEOTIDE SEQUENCE [LARGE SCALE GENOMIC DNA]</scope>
    <source>
        <strain evidence="3 4">E257</strain>
    </source>
</reference>
<dbReference type="CDD" id="cd06533">
    <property type="entry name" value="Glyco_transf_WecG_TagA"/>
    <property type="match status" value="1"/>
</dbReference>
<evidence type="ECO:0000256" key="2">
    <source>
        <dbReference type="ARBA" id="ARBA00022679"/>
    </source>
</evidence>
<evidence type="ECO:0000256" key="1">
    <source>
        <dbReference type="ARBA" id="ARBA00022676"/>
    </source>
</evidence>
<dbReference type="PANTHER" id="PTHR34136">
    <property type="match status" value="1"/>
</dbReference>
<name>A0ABX0H4E2_9ACTN</name>
<keyword evidence="1" id="KW-0328">Glycosyltransferase</keyword>
<accession>A0ABX0H4E2</accession>
<dbReference type="RefSeq" id="WP_166285022.1">
    <property type="nucleotide sequence ID" value="NZ_JAANNP010000244.1"/>
</dbReference>
<dbReference type="Pfam" id="PF03808">
    <property type="entry name" value="Glyco_tran_WecG"/>
    <property type="match status" value="1"/>
</dbReference>
<protein>
    <submittedName>
        <fullName evidence="3">WecB/TagA/CpsF family glycosyltransferase</fullName>
    </submittedName>
</protein>
<keyword evidence="2" id="KW-0808">Transferase</keyword>
<dbReference type="Proteomes" id="UP000800981">
    <property type="component" value="Unassembled WGS sequence"/>
</dbReference>
<dbReference type="EMBL" id="JAANNP010000244">
    <property type="protein sequence ID" value="NHC16619.1"/>
    <property type="molecule type" value="Genomic_DNA"/>
</dbReference>
<sequence length="261" mass="28600">MTHLLPGTDAAKSTTFTFASVPLVDVDLQTAVDVLVDAALRGRALGVHLCNAYTLTLAANQPDYREHLVHEQVLNLPDGTPVAWYHRWASGQPARGPVRGPSLMRATLERPGLRHFLLGGRPDVLADLERAVKDDYPNATVVDSIAPPFREPTADDVADYARWINDSGAHIVWIGLGTPRQDALIAALVGQVDAVLVGVGAAFDFLSGHKKEAPKGLHGSGFEWLHRLVSEPKRLWKRYLVGNSRFLALCARELWRARRAS</sequence>
<keyword evidence="4" id="KW-1185">Reference proteome</keyword>
<evidence type="ECO:0000313" key="3">
    <source>
        <dbReference type="EMBL" id="NHC16619.1"/>
    </source>
</evidence>
<comment type="caution">
    <text evidence="3">The sequence shown here is derived from an EMBL/GenBank/DDBJ whole genome shotgun (WGS) entry which is preliminary data.</text>
</comment>